<evidence type="ECO:0000256" key="13">
    <source>
        <dbReference type="ARBA" id="ARBA00023136"/>
    </source>
</evidence>
<dbReference type="Pfam" id="PF00989">
    <property type="entry name" value="PAS"/>
    <property type="match status" value="1"/>
</dbReference>
<dbReference type="SMART" id="SM00304">
    <property type="entry name" value="HAMP"/>
    <property type="match status" value="1"/>
</dbReference>
<comment type="catalytic activity">
    <reaction evidence="1">
        <text>ATP + protein L-histidine = ADP + protein N-phospho-L-histidine.</text>
        <dbReference type="EC" id="2.7.13.3"/>
    </reaction>
</comment>
<proteinExistence type="predicted"/>
<dbReference type="PROSITE" id="PS50112">
    <property type="entry name" value="PAS"/>
    <property type="match status" value="1"/>
</dbReference>
<evidence type="ECO:0000256" key="8">
    <source>
        <dbReference type="ARBA" id="ARBA00022741"/>
    </source>
</evidence>
<evidence type="ECO:0000256" key="6">
    <source>
        <dbReference type="ARBA" id="ARBA00022679"/>
    </source>
</evidence>
<dbReference type="SMART" id="SM00387">
    <property type="entry name" value="HATPase_c"/>
    <property type="match status" value="1"/>
</dbReference>
<dbReference type="FunFam" id="3.30.565.10:FF:000006">
    <property type="entry name" value="Sensor histidine kinase WalK"/>
    <property type="match status" value="1"/>
</dbReference>
<dbReference type="EMBL" id="CP006811">
    <property type="protein sequence ID" value="AHA96567.1"/>
    <property type="molecule type" value="Genomic_DNA"/>
</dbReference>
<accession>A0A7D9N478</accession>
<dbReference type="EC" id="2.7.13.3" evidence="3"/>
<evidence type="ECO:0000313" key="18">
    <source>
        <dbReference type="EMBL" id="AHA96567.1"/>
    </source>
</evidence>
<dbReference type="SUPFAM" id="SSF55785">
    <property type="entry name" value="PYP-like sensor domain (PAS domain)"/>
    <property type="match status" value="1"/>
</dbReference>
<keyword evidence="9 18" id="KW-0418">Kinase</keyword>
<dbReference type="GO" id="GO:0005886">
    <property type="term" value="C:plasma membrane"/>
    <property type="evidence" value="ECO:0007669"/>
    <property type="project" value="UniProtKB-SubCell"/>
</dbReference>
<dbReference type="GO" id="GO:0000155">
    <property type="term" value="F:phosphorelay sensor kinase activity"/>
    <property type="evidence" value="ECO:0007669"/>
    <property type="project" value="InterPro"/>
</dbReference>
<dbReference type="PROSITE" id="PS50109">
    <property type="entry name" value="HIS_KIN"/>
    <property type="match status" value="1"/>
</dbReference>
<dbReference type="Pfam" id="PF02518">
    <property type="entry name" value="HATPase_c"/>
    <property type="match status" value="1"/>
</dbReference>
<dbReference type="InterPro" id="IPR029151">
    <property type="entry name" value="Sensor-like_sf"/>
</dbReference>
<evidence type="ECO:0000256" key="1">
    <source>
        <dbReference type="ARBA" id="ARBA00000085"/>
    </source>
</evidence>
<evidence type="ECO:0000256" key="14">
    <source>
        <dbReference type="SAM" id="Phobius"/>
    </source>
</evidence>
<dbReference type="InterPro" id="IPR036890">
    <property type="entry name" value="HATPase_C_sf"/>
</dbReference>
<dbReference type="InterPro" id="IPR005467">
    <property type="entry name" value="His_kinase_dom"/>
</dbReference>
<dbReference type="Gene3D" id="1.10.8.500">
    <property type="entry name" value="HAMP domain in histidine kinase"/>
    <property type="match status" value="1"/>
</dbReference>
<dbReference type="InterPro" id="IPR003594">
    <property type="entry name" value="HATPase_dom"/>
</dbReference>
<name>A0A7D9N478_LACJH</name>
<dbReference type="InterPro" id="IPR049814">
    <property type="entry name" value="Resp_reg_WalK"/>
</dbReference>
<keyword evidence="11 14" id="KW-1133">Transmembrane helix</keyword>
<protein>
    <recommendedName>
        <fullName evidence="3">histidine kinase</fullName>
        <ecNumber evidence="3">2.7.13.3</ecNumber>
    </recommendedName>
</protein>
<dbReference type="PANTHER" id="PTHR45453">
    <property type="entry name" value="PHOSPHATE REGULON SENSOR PROTEIN PHOR"/>
    <property type="match status" value="1"/>
</dbReference>
<dbReference type="GO" id="GO:0016036">
    <property type="term" value="P:cellular response to phosphate starvation"/>
    <property type="evidence" value="ECO:0007669"/>
    <property type="project" value="TreeGrafter"/>
</dbReference>
<dbReference type="AlphaFoldDB" id="A0A7D9N478"/>
<dbReference type="Pfam" id="PF00512">
    <property type="entry name" value="HisKA"/>
    <property type="match status" value="1"/>
</dbReference>
<dbReference type="Pfam" id="PF23846">
    <property type="entry name" value="Cache_WalK"/>
    <property type="match status" value="1"/>
</dbReference>
<dbReference type="InterPro" id="IPR050351">
    <property type="entry name" value="BphY/WalK/GraS-like"/>
</dbReference>
<dbReference type="CDD" id="cd00075">
    <property type="entry name" value="HATPase"/>
    <property type="match status" value="1"/>
</dbReference>
<feature type="domain" description="Histidine kinase" evidence="15">
    <location>
        <begin position="385"/>
        <end position="610"/>
    </location>
</feature>
<dbReference type="InterPro" id="IPR003661">
    <property type="entry name" value="HisK_dim/P_dom"/>
</dbReference>
<dbReference type="InterPro" id="IPR000014">
    <property type="entry name" value="PAS"/>
</dbReference>
<evidence type="ECO:0000256" key="5">
    <source>
        <dbReference type="ARBA" id="ARBA00022553"/>
    </source>
</evidence>
<dbReference type="GO" id="GO:0005524">
    <property type="term" value="F:ATP binding"/>
    <property type="evidence" value="ECO:0007669"/>
    <property type="project" value="UniProtKB-KW"/>
</dbReference>
<dbReference type="PROSITE" id="PS50885">
    <property type="entry name" value="HAMP"/>
    <property type="match status" value="1"/>
</dbReference>
<evidence type="ECO:0000256" key="12">
    <source>
        <dbReference type="ARBA" id="ARBA00023012"/>
    </source>
</evidence>
<dbReference type="PANTHER" id="PTHR45453:SF1">
    <property type="entry name" value="PHOSPHATE REGULON SENSOR PROTEIN PHOR"/>
    <property type="match status" value="1"/>
</dbReference>
<feature type="transmembrane region" description="Helical" evidence="14">
    <location>
        <begin position="184"/>
        <end position="208"/>
    </location>
</feature>
<dbReference type="Proteomes" id="UP000018522">
    <property type="component" value="Chromosome"/>
</dbReference>
<evidence type="ECO:0000259" key="17">
    <source>
        <dbReference type="PROSITE" id="PS50885"/>
    </source>
</evidence>
<keyword evidence="13 14" id="KW-0472">Membrane</keyword>
<keyword evidence="12" id="KW-0902">Two-component regulatory system</keyword>
<evidence type="ECO:0000256" key="10">
    <source>
        <dbReference type="ARBA" id="ARBA00022840"/>
    </source>
</evidence>
<evidence type="ECO:0000313" key="19">
    <source>
        <dbReference type="Proteomes" id="UP000018522"/>
    </source>
</evidence>
<feature type="domain" description="HAMP" evidence="17">
    <location>
        <begin position="206"/>
        <end position="258"/>
    </location>
</feature>
<keyword evidence="6" id="KW-0808">Transferase</keyword>
<sequence>MQLGPMKKIKSVLNSINFKIAIIFMLLLLATIEVVGASFTRQLEQNSIQNFESSIQVPNIITNQIASQLSRANSKSANQQLSQIISNYNLGDISQLMVVDNKGVIRAVSNVNDQNRIGQRTSNADIKSVLSNGKQVSKVINDNGNYMVQISPLTSANGTNTPVGAIYVRASLQGVFNNLRQVSIYFLIASLIAAVLGAVVALVISRAITRPIEEMRKQALRVANGDYSGHVRVYAQDELGQLAEAFNTLSVRIERTQEISDSERRRLDNVLTHMTDGVIATDRHGNITIINETALDFLGKTEKDVIGKPITNLLGLKDVTIQDLLSTQQELVVRVNDNTRDEMILHANFSLIQRVTGFVSGLVCVLHDITQQQKNEREQQQFVSNVSHELRTPLTSLRAYVEALNDGAWKDPNIAPQFLHVIQDETERMIRMINDLLSLSRMDRGVAKMDLEWVNLNDFVNHVLNRFDMMLKSDTDKTHKKKYSIKREFPHQALWVEIDTDKMMQVIDNIMNNAIKYSPDGGVITVRLLQAQKHVILSISDQGLGIPRKDLNKIFDRFYRVDKARSRKQGGTGLGLAISKEIVEAHHGRIWADSAEGSGSTFYISLPYEAISEEGENWDEV</sequence>
<evidence type="ECO:0000256" key="2">
    <source>
        <dbReference type="ARBA" id="ARBA00004651"/>
    </source>
</evidence>
<dbReference type="NCBIfam" id="NF033092">
    <property type="entry name" value="HK_WalK"/>
    <property type="match status" value="1"/>
</dbReference>
<dbReference type="GO" id="GO:0006355">
    <property type="term" value="P:regulation of DNA-templated transcription"/>
    <property type="evidence" value="ECO:0007669"/>
    <property type="project" value="InterPro"/>
</dbReference>
<dbReference type="Pfam" id="PF00672">
    <property type="entry name" value="HAMP"/>
    <property type="match status" value="1"/>
</dbReference>
<dbReference type="Gene3D" id="1.10.287.130">
    <property type="match status" value="1"/>
</dbReference>
<dbReference type="Gene3D" id="3.30.450.20">
    <property type="entry name" value="PAS domain"/>
    <property type="match status" value="2"/>
</dbReference>
<evidence type="ECO:0000259" key="16">
    <source>
        <dbReference type="PROSITE" id="PS50112"/>
    </source>
</evidence>
<organism evidence="18 19">
    <name type="scientific">Lactobacillus johnsonii N6.2</name>
    <dbReference type="NCBI Taxonomy" id="1408186"/>
    <lineage>
        <taxon>Bacteria</taxon>
        <taxon>Bacillati</taxon>
        <taxon>Bacillota</taxon>
        <taxon>Bacilli</taxon>
        <taxon>Lactobacillales</taxon>
        <taxon>Lactobacillaceae</taxon>
        <taxon>Lactobacillus</taxon>
    </lineage>
</organism>
<dbReference type="SUPFAM" id="SSF55874">
    <property type="entry name" value="ATPase domain of HSP90 chaperone/DNA topoisomerase II/histidine kinase"/>
    <property type="match status" value="1"/>
</dbReference>
<evidence type="ECO:0000259" key="15">
    <source>
        <dbReference type="PROSITE" id="PS50109"/>
    </source>
</evidence>
<dbReference type="InterPro" id="IPR004358">
    <property type="entry name" value="Sig_transdc_His_kin-like_C"/>
</dbReference>
<dbReference type="InterPro" id="IPR013767">
    <property type="entry name" value="PAS_fold"/>
</dbReference>
<evidence type="ECO:0000256" key="3">
    <source>
        <dbReference type="ARBA" id="ARBA00012438"/>
    </source>
</evidence>
<dbReference type="InterPro" id="IPR036097">
    <property type="entry name" value="HisK_dim/P_sf"/>
</dbReference>
<keyword evidence="10" id="KW-0067">ATP-binding</keyword>
<feature type="domain" description="PAS" evidence="16">
    <location>
        <begin position="263"/>
        <end position="308"/>
    </location>
</feature>
<evidence type="ECO:0000256" key="9">
    <source>
        <dbReference type="ARBA" id="ARBA00022777"/>
    </source>
</evidence>
<dbReference type="CDD" id="cd00130">
    <property type="entry name" value="PAS"/>
    <property type="match status" value="1"/>
</dbReference>
<dbReference type="NCBIfam" id="TIGR00229">
    <property type="entry name" value="sensory_box"/>
    <property type="match status" value="1"/>
</dbReference>
<keyword evidence="5" id="KW-0597">Phosphoprotein</keyword>
<dbReference type="FunFam" id="1.10.287.130:FF:000001">
    <property type="entry name" value="Two-component sensor histidine kinase"/>
    <property type="match status" value="1"/>
</dbReference>
<keyword evidence="4" id="KW-1003">Cell membrane</keyword>
<dbReference type="SMART" id="SM00091">
    <property type="entry name" value="PAS"/>
    <property type="match status" value="1"/>
</dbReference>
<dbReference type="SUPFAM" id="SSF47384">
    <property type="entry name" value="Homodimeric domain of signal transducing histidine kinase"/>
    <property type="match status" value="1"/>
</dbReference>
<dbReference type="PRINTS" id="PR00344">
    <property type="entry name" value="BCTRLSENSOR"/>
</dbReference>
<dbReference type="SUPFAM" id="SSF103190">
    <property type="entry name" value="Sensory domain-like"/>
    <property type="match status" value="1"/>
</dbReference>
<dbReference type="InterPro" id="IPR057640">
    <property type="entry name" value="Cache_WalK"/>
</dbReference>
<gene>
    <name evidence="18" type="ORF">T285_00390</name>
</gene>
<dbReference type="CDD" id="cd06225">
    <property type="entry name" value="HAMP"/>
    <property type="match status" value="1"/>
</dbReference>
<keyword evidence="7 14" id="KW-0812">Transmembrane</keyword>
<dbReference type="InterPro" id="IPR003660">
    <property type="entry name" value="HAMP_dom"/>
</dbReference>
<dbReference type="InterPro" id="IPR035965">
    <property type="entry name" value="PAS-like_dom_sf"/>
</dbReference>
<dbReference type="KEGG" id="ljn:T285_00390"/>
<dbReference type="SUPFAM" id="SSF158472">
    <property type="entry name" value="HAMP domain-like"/>
    <property type="match status" value="1"/>
</dbReference>
<dbReference type="SMART" id="SM00388">
    <property type="entry name" value="HisKA"/>
    <property type="match status" value="1"/>
</dbReference>
<evidence type="ECO:0000256" key="4">
    <source>
        <dbReference type="ARBA" id="ARBA00022475"/>
    </source>
</evidence>
<evidence type="ECO:0000256" key="11">
    <source>
        <dbReference type="ARBA" id="ARBA00022989"/>
    </source>
</evidence>
<evidence type="ECO:0000256" key="7">
    <source>
        <dbReference type="ARBA" id="ARBA00022692"/>
    </source>
</evidence>
<dbReference type="Gene3D" id="3.30.565.10">
    <property type="entry name" value="Histidine kinase-like ATPase, C-terminal domain"/>
    <property type="match status" value="1"/>
</dbReference>
<keyword evidence="8" id="KW-0547">Nucleotide-binding</keyword>
<dbReference type="GO" id="GO:0004721">
    <property type="term" value="F:phosphoprotein phosphatase activity"/>
    <property type="evidence" value="ECO:0007669"/>
    <property type="project" value="TreeGrafter"/>
</dbReference>
<comment type="subcellular location">
    <subcellularLocation>
        <location evidence="2">Cell membrane</location>
        <topology evidence="2">Multi-pass membrane protein</topology>
    </subcellularLocation>
</comment>
<dbReference type="CDD" id="cd00082">
    <property type="entry name" value="HisKA"/>
    <property type="match status" value="1"/>
</dbReference>
<reference evidence="18 19" key="1">
    <citation type="journal article" date="2014" name="Genome Announc.">
        <title>Complete Genome Sequences of Lactobacillus johnsonii Strain N6.2 and Lactobacillus reuteri Strain TD1.</title>
        <authorList>
            <person name="Leonard M.T."/>
            <person name="Valladares R.B."/>
            <person name="Ardissone A."/>
            <person name="Gonzalez C.F."/>
            <person name="Lorca G.L."/>
            <person name="Triplett E.W."/>
        </authorList>
    </citation>
    <scope>NUCLEOTIDE SEQUENCE [LARGE SCALE GENOMIC DNA]</scope>
    <source>
        <strain evidence="18 19">N6.2</strain>
    </source>
</reference>